<evidence type="ECO:0000313" key="4">
    <source>
        <dbReference type="Proteomes" id="UP000198802"/>
    </source>
</evidence>
<reference evidence="4" key="1">
    <citation type="submission" date="2015-11" db="EMBL/GenBank/DDBJ databases">
        <authorList>
            <person name="Varghese N."/>
        </authorList>
    </citation>
    <scope>NUCLEOTIDE SEQUENCE [LARGE SCALE GENOMIC DNA]</scope>
    <source>
        <strain evidence="4">DSM 45899</strain>
    </source>
</reference>
<feature type="compositionally biased region" description="Pro residues" evidence="1">
    <location>
        <begin position="193"/>
        <end position="211"/>
    </location>
</feature>
<evidence type="ECO:0000313" key="3">
    <source>
        <dbReference type="EMBL" id="CUU54921.1"/>
    </source>
</evidence>
<dbReference type="AlphaFoldDB" id="A0A0S4QI06"/>
<accession>A0A0S4QI06</accession>
<feature type="region of interest" description="Disordered" evidence="1">
    <location>
        <begin position="95"/>
        <end position="114"/>
    </location>
</feature>
<evidence type="ECO:0000259" key="2">
    <source>
        <dbReference type="Pfam" id="PF09851"/>
    </source>
</evidence>
<feature type="domain" description="SHOCT" evidence="2">
    <location>
        <begin position="223"/>
        <end position="250"/>
    </location>
</feature>
<sequence length="253" mass="26148">MGRLNGQGEQAIADLARRYGVSTDAVRTLLDAVRLGGGTQAQFSHPELGGGGQWMAGGMTMVGDMFNHGLQATVSGLAAELSSLLASTQLYAPASPPAAGGQPGATHPANLNNWWPGDLGQPSSTGSQNESRYAVFPAGRRLAVRGGDGDVRVYDTLDHRIAGVQQQQGGRLGTLTFSSQHGTFPVESLPLVSPAPQPPAPAVNPSEPAPAPVGGTDSDAILAAIEKVSDLHRRGVLSDDEFTAKKAELLARL</sequence>
<feature type="region of interest" description="Disordered" evidence="1">
    <location>
        <begin position="192"/>
        <end position="217"/>
    </location>
</feature>
<feature type="compositionally biased region" description="Low complexity" evidence="1">
    <location>
        <begin position="97"/>
        <end position="109"/>
    </location>
</feature>
<protein>
    <submittedName>
        <fullName evidence="3">Short C-terminal domain-containing protein</fullName>
    </submittedName>
</protein>
<keyword evidence="4" id="KW-1185">Reference proteome</keyword>
<proteinExistence type="predicted"/>
<dbReference type="Proteomes" id="UP000198802">
    <property type="component" value="Unassembled WGS sequence"/>
</dbReference>
<dbReference type="RefSeq" id="WP_091272851.1">
    <property type="nucleotide sequence ID" value="NZ_FAOZ01000003.1"/>
</dbReference>
<dbReference type="InterPro" id="IPR018649">
    <property type="entry name" value="SHOCT"/>
</dbReference>
<gene>
    <name evidence="3" type="ORF">Ga0074812_103411</name>
</gene>
<name>A0A0S4QI06_9ACTN</name>
<evidence type="ECO:0000256" key="1">
    <source>
        <dbReference type="SAM" id="MobiDB-lite"/>
    </source>
</evidence>
<dbReference type="Pfam" id="PF09851">
    <property type="entry name" value="SHOCT"/>
    <property type="match status" value="1"/>
</dbReference>
<dbReference type="EMBL" id="FAOZ01000003">
    <property type="protein sequence ID" value="CUU54921.1"/>
    <property type="molecule type" value="Genomic_DNA"/>
</dbReference>
<organism evidence="3 4">
    <name type="scientific">Parafrankia irregularis</name>
    <dbReference type="NCBI Taxonomy" id="795642"/>
    <lineage>
        <taxon>Bacteria</taxon>
        <taxon>Bacillati</taxon>
        <taxon>Actinomycetota</taxon>
        <taxon>Actinomycetes</taxon>
        <taxon>Frankiales</taxon>
        <taxon>Frankiaceae</taxon>
        <taxon>Parafrankia</taxon>
    </lineage>
</organism>